<dbReference type="AlphaFoldDB" id="A0A9W7T9I5"/>
<dbReference type="GO" id="GO:0000981">
    <property type="term" value="F:DNA-binding transcription factor activity, RNA polymerase II-specific"/>
    <property type="evidence" value="ECO:0007669"/>
    <property type="project" value="TreeGrafter"/>
</dbReference>
<dbReference type="GO" id="GO:0000977">
    <property type="term" value="F:RNA polymerase II transcription regulatory region sequence-specific DNA binding"/>
    <property type="evidence" value="ECO:0007669"/>
    <property type="project" value="TreeGrafter"/>
</dbReference>
<comment type="subcellular location">
    <subcellularLocation>
        <location evidence="1 5 6">Nucleus</location>
    </subcellularLocation>
</comment>
<keyword evidence="2 5" id="KW-0238">DNA-binding</keyword>
<proteinExistence type="predicted"/>
<evidence type="ECO:0000256" key="6">
    <source>
        <dbReference type="RuleBase" id="RU000682"/>
    </source>
</evidence>
<evidence type="ECO:0000256" key="2">
    <source>
        <dbReference type="ARBA" id="ARBA00023125"/>
    </source>
</evidence>
<evidence type="ECO:0000256" key="5">
    <source>
        <dbReference type="PROSITE-ProRule" id="PRU00108"/>
    </source>
</evidence>
<evidence type="ECO:0000313" key="9">
    <source>
        <dbReference type="Proteomes" id="UP001059041"/>
    </source>
</evidence>
<keyword evidence="9" id="KW-1185">Reference proteome</keyword>
<name>A0A9W7T9I5_TRIRA</name>
<dbReference type="Gene3D" id="1.10.10.60">
    <property type="entry name" value="Homeodomain-like"/>
    <property type="match status" value="1"/>
</dbReference>
<evidence type="ECO:0000313" key="8">
    <source>
        <dbReference type="EMBL" id="KAI7792114.1"/>
    </source>
</evidence>
<accession>A0A9W7T9I5</accession>
<organism evidence="8 9">
    <name type="scientific">Triplophysa rosa</name>
    <name type="common">Cave loach</name>
    <dbReference type="NCBI Taxonomy" id="992332"/>
    <lineage>
        <taxon>Eukaryota</taxon>
        <taxon>Metazoa</taxon>
        <taxon>Chordata</taxon>
        <taxon>Craniata</taxon>
        <taxon>Vertebrata</taxon>
        <taxon>Euteleostomi</taxon>
        <taxon>Actinopterygii</taxon>
        <taxon>Neopterygii</taxon>
        <taxon>Teleostei</taxon>
        <taxon>Ostariophysi</taxon>
        <taxon>Cypriniformes</taxon>
        <taxon>Nemacheilidae</taxon>
        <taxon>Triplophysa</taxon>
    </lineage>
</organism>
<feature type="domain" description="Homeobox" evidence="7">
    <location>
        <begin position="43"/>
        <end position="103"/>
    </location>
</feature>
<evidence type="ECO:0000256" key="4">
    <source>
        <dbReference type="ARBA" id="ARBA00023242"/>
    </source>
</evidence>
<reference evidence="8" key="1">
    <citation type="submission" date="2021-02" db="EMBL/GenBank/DDBJ databases">
        <title>Comparative genomics reveals that relaxation of natural selection precedes convergent phenotypic evolution of cavefish.</title>
        <authorList>
            <person name="Peng Z."/>
        </authorList>
    </citation>
    <scope>NUCLEOTIDE SEQUENCE</scope>
    <source>
        <tissue evidence="8">Muscle</tissue>
    </source>
</reference>
<dbReference type="SUPFAM" id="SSF46689">
    <property type="entry name" value="Homeodomain-like"/>
    <property type="match status" value="1"/>
</dbReference>
<dbReference type="PANTHER" id="PTHR24329">
    <property type="entry name" value="HOMEOBOX PROTEIN ARISTALESS"/>
    <property type="match status" value="1"/>
</dbReference>
<dbReference type="FunFam" id="1.10.10.60:FF:000679">
    <property type="entry name" value="Homeobox protein aristaless"/>
    <property type="match status" value="1"/>
</dbReference>
<evidence type="ECO:0000256" key="1">
    <source>
        <dbReference type="ARBA" id="ARBA00004123"/>
    </source>
</evidence>
<keyword evidence="3 5" id="KW-0371">Homeobox</keyword>
<dbReference type="InterPro" id="IPR050649">
    <property type="entry name" value="Paired_Homeobox_TFs"/>
</dbReference>
<evidence type="ECO:0000256" key="3">
    <source>
        <dbReference type="ARBA" id="ARBA00023155"/>
    </source>
</evidence>
<dbReference type="PROSITE" id="PS50071">
    <property type="entry name" value="HOMEOBOX_2"/>
    <property type="match status" value="1"/>
</dbReference>
<dbReference type="InterPro" id="IPR009057">
    <property type="entry name" value="Homeodomain-like_sf"/>
</dbReference>
<dbReference type="Proteomes" id="UP001059041">
    <property type="component" value="Linkage Group LG24"/>
</dbReference>
<dbReference type="SMART" id="SM00389">
    <property type="entry name" value="HOX"/>
    <property type="match status" value="1"/>
</dbReference>
<protein>
    <submittedName>
        <fullName evidence="8">Retinal homeobox protein Rax-like</fullName>
    </submittedName>
</protein>
<gene>
    <name evidence="8" type="ORF">IRJ41_021914</name>
</gene>
<dbReference type="InterPro" id="IPR001356">
    <property type="entry name" value="HD"/>
</dbReference>
<dbReference type="Pfam" id="PF00046">
    <property type="entry name" value="Homeodomain"/>
    <property type="match status" value="1"/>
</dbReference>
<dbReference type="PANTHER" id="PTHR24329:SF340">
    <property type="entry name" value="ARISTALESS RELATED HOMEOBOX"/>
    <property type="match status" value="1"/>
</dbReference>
<dbReference type="GO" id="GO:0005634">
    <property type="term" value="C:nucleus"/>
    <property type="evidence" value="ECO:0007669"/>
    <property type="project" value="UniProtKB-SubCell"/>
</dbReference>
<dbReference type="CDD" id="cd00086">
    <property type="entry name" value="homeodomain"/>
    <property type="match status" value="1"/>
</dbReference>
<comment type="caution">
    <text evidence="8">The sequence shown here is derived from an EMBL/GenBank/DDBJ whole genome shotgun (WGS) entry which is preliminary data.</text>
</comment>
<evidence type="ECO:0000259" key="7">
    <source>
        <dbReference type="PROSITE" id="PS50071"/>
    </source>
</evidence>
<sequence length="164" mass="19256">MQIVDLKLEKQVENLSHEIRTSTNNTKILSHSIEEILKKPSSQTSRRVRTTFTTTQLEELERVFQETHYPDVHTRDQLASRTQLSEGRVQIWLQNRRAKWRRSEVKGGHRPSTALTNPQHTHHLLPPLIYVPFLNFQQKLYLPGSICHPVVPTKQPTINQRSYY</sequence>
<feature type="DNA-binding region" description="Homeobox" evidence="5">
    <location>
        <begin position="45"/>
        <end position="104"/>
    </location>
</feature>
<dbReference type="EMBL" id="JAFHDT010000024">
    <property type="protein sequence ID" value="KAI7792114.1"/>
    <property type="molecule type" value="Genomic_DNA"/>
</dbReference>
<keyword evidence="4 5" id="KW-0539">Nucleus</keyword>